<dbReference type="InterPro" id="IPR000780">
    <property type="entry name" value="CheR_MeTrfase"/>
</dbReference>
<dbReference type="Gene3D" id="3.20.20.450">
    <property type="entry name" value="EAL domain"/>
    <property type="match status" value="1"/>
</dbReference>
<sequence>MPSSDTAKPLVKILDRNFVVAIGASAGGLQALEAFFSSLPQEPGASFVVVQHLSPDFPSLMVELLQRRTKLSVCLIENEMTLALNTVYVIPPGYMVSLQGQQLLLEERHAGTIDYQIDFFFLSLVREWGERTIGILLSGTGRDGTEGLKAISRAGGIALVQSQETAQFGAMPNSPVSSGLVDEILSPEELARSVYDIIRYSITQASLSSEEKSLLPTEQLDKILNLLQQQENIDFSQYKLGTLHRRIVHRLLLSKAKTVEQYIKHLSNTPDEVKHLCQDLLIGATRFFRDPDMWSLLQTNVLPPLIEALKPGQPLRIWSAACSTGEEAYSLVIAADEVMRQMGKKHIIKLFATDVDQEALLIASGGLYPEAIACDVGSERLARYFNEEPTGYRIKKIIRSKVVFASQDLTKNPGFSQIHLVSCRNLLIYMKTNLQEQVLKLLHFSLTAKGVLILGPSEHLGTLSHAFECIDSQWNLYHKRQDVKLSVSRVIKKPFLQLPRLAKSVKPPVSSYEHLLTNLLALRFGERPTTCVLVDENYQILHLFMNTAQLLEFPLGVISTYILDIVPRELRLPLSTALHRTNREQKNVLYSDIQISDLEKNQRINLWVGRTKYDSKHIDGIFIVILELVDLLESETSLPNFEYDPDSDLSREFRELEFDLQQTRENLQSSIEELEMANEEQQATNEELLTSNEELQSTNEELQSVNEELYTVNAENQQRIEQLIELGTDIDNLLQSTDIGVVFLDRELNIRKFTPAAAQVFNFRFGDAGRPLDELVNHLDIDKLIPMIQQVAQTQTPQETEAKNLKTGDQLLLRILPYSLEDESTDGIVLTLIVINDLKQVQAQLLQSNQLLEEIYSTSPVGLCVLDQDLRFVRVNQVLADIDHRSIEEHLNQPLSEILPEISDIISTHCQQVMNTGQTVTNIEINRQVSYLPSGEISWIFNFFPVKLDSKQVGVGIIVTDITEQQLVRSELQESKAFLQQIADTSPATLTIFDLSTSSIVYTNLGVECLIGYTPEEIYEMGHNVLECLIHPDDLESFQDHLNQVAENQNGEILTARFQMLQKDGTARCVYQQTRLFTNNGEEIPSQCLGVITDITELVEAQKVLQHNNNLLRNTLNSTSIVLFNQDLDLRYTWVHNPIPGFSIDDMLGHRDRDLLPLEKAEHPIALKREVLDTGETIHHEITLDIDDTVQHFDMTYAPRYNSNQEIVGLTGVGIDITHIKQSKEKLQNTTKRLEYAQQIAHIGDWEYDPEIDRVMWSVETFRITGFDPTRGEPSLREIFSIIHEDDRLKVTDLLSQLSLIQNRGESMDSLESISSGNQSIEQTSFNMDIRIYPRGEDTLRHIHIIACFSNQEYGRRVPLFGTIMDITEQKQLQEDLQRQVFFDPLTELTNRAFFLEHLKMAVGRASRDPSRKFAVLYLDVDDFKDINDTLGHATGDELLTIVAERLEDSTRPGDIVSRLGGDEFAILLERSDNSEIAMDVAFRIQSIISKPISLSSTQLSVTISIGIAFHPPEIPYKSATSVLENADIAMYQAKRRGPGNIELFRNEMRSERFNQLDLKGAIQQAIEQEQFVLHYQPLVDLSSRSLMGFEVLVRWQHPQRGLLAPLDFLPIAQASHLMPKLENFIIKQACQQLSYWQQEFDLSPSFRLHVNISPDFLKHSSFINNLRVILSESAIQTQYLCLELTENSFIGYSSLVDSLMVELKKLGVSISLDDFGTGYSSLSYLHRLPIDLIKIDQSFIQSLDTDSSLMSITKGISDLARQIGIEVIAEGIETVEQLKCLQNFDCPYGQGYWFSHPVPPEAAEQILENSQFLDNKF</sequence>
<evidence type="ECO:0000259" key="6">
    <source>
        <dbReference type="PROSITE" id="PS50123"/>
    </source>
</evidence>
<dbReference type="SMART" id="SM00267">
    <property type="entry name" value="GGDEF"/>
    <property type="match status" value="1"/>
</dbReference>
<keyword evidence="1 9" id="KW-0378">Hydrolase</keyword>
<dbReference type="SMART" id="SM00091">
    <property type="entry name" value="PAS"/>
    <property type="match status" value="3"/>
</dbReference>
<dbReference type="GO" id="GO:0005737">
    <property type="term" value="C:cytoplasm"/>
    <property type="evidence" value="ECO:0007669"/>
    <property type="project" value="InterPro"/>
</dbReference>
<dbReference type="CDD" id="cd00130">
    <property type="entry name" value="PAS"/>
    <property type="match status" value="2"/>
</dbReference>
<protein>
    <submittedName>
        <fullName evidence="9">Uncharacterized protein</fullName>
    </submittedName>
</protein>
<dbReference type="PANTHER" id="PTHR44757">
    <property type="entry name" value="DIGUANYLATE CYCLASE DGCP"/>
    <property type="match status" value="1"/>
</dbReference>
<dbReference type="CDD" id="cd16434">
    <property type="entry name" value="CheB-CheR_fusion"/>
    <property type="match status" value="1"/>
</dbReference>
<reference evidence="9 10" key="1">
    <citation type="submission" date="2019-01" db="EMBL/GenBank/DDBJ databases">
        <authorList>
            <person name="Brito A."/>
        </authorList>
    </citation>
    <scope>NUCLEOTIDE SEQUENCE [LARGE SCALE GENOMIC DNA]</scope>
    <source>
        <strain evidence="9">1</strain>
    </source>
</reference>
<dbReference type="InterPro" id="IPR035919">
    <property type="entry name" value="EAL_sf"/>
</dbReference>
<dbReference type="InterPro" id="IPR001633">
    <property type="entry name" value="EAL_dom"/>
</dbReference>
<evidence type="ECO:0000313" key="10">
    <source>
        <dbReference type="Proteomes" id="UP000320055"/>
    </source>
</evidence>
<name>A0A563VNP2_9CYAN</name>
<dbReference type="InterPro" id="IPR029063">
    <property type="entry name" value="SAM-dependent_MTases_sf"/>
</dbReference>
<dbReference type="PROSITE" id="PS50883">
    <property type="entry name" value="EAL"/>
    <property type="match status" value="1"/>
</dbReference>
<feature type="domain" description="PAC" evidence="4">
    <location>
        <begin position="1326"/>
        <end position="1379"/>
    </location>
</feature>
<keyword evidence="2" id="KW-0175">Coiled coil</keyword>
<dbReference type="Gene3D" id="3.40.50.150">
    <property type="entry name" value="Vaccinia Virus protein VP39"/>
    <property type="match status" value="1"/>
</dbReference>
<keyword evidence="10" id="KW-1185">Reference proteome</keyword>
<dbReference type="InterPro" id="IPR035965">
    <property type="entry name" value="PAS-like_dom_sf"/>
</dbReference>
<dbReference type="Pfam" id="PF03705">
    <property type="entry name" value="CheR_N"/>
    <property type="match status" value="1"/>
</dbReference>
<dbReference type="Pfam" id="PF13596">
    <property type="entry name" value="PAS_10"/>
    <property type="match status" value="1"/>
</dbReference>
<dbReference type="InterPro" id="IPR029787">
    <property type="entry name" value="Nucleotide_cyclase"/>
</dbReference>
<dbReference type="FunFam" id="3.30.70.270:FF:000001">
    <property type="entry name" value="Diguanylate cyclase domain protein"/>
    <property type="match status" value="1"/>
</dbReference>
<dbReference type="NCBIfam" id="TIGR00229">
    <property type="entry name" value="sensory_box"/>
    <property type="match status" value="1"/>
</dbReference>
<dbReference type="Pfam" id="PF00563">
    <property type="entry name" value="EAL"/>
    <property type="match status" value="1"/>
</dbReference>
<keyword evidence="9" id="KW-0489">Methyltransferase</keyword>
<dbReference type="InterPro" id="IPR000700">
    <property type="entry name" value="PAS-assoc_C"/>
</dbReference>
<dbReference type="RefSeq" id="WP_144864347.1">
    <property type="nucleotide sequence ID" value="NZ_LR213779.1"/>
</dbReference>
<dbReference type="PANTHER" id="PTHR44757:SF2">
    <property type="entry name" value="BIOFILM ARCHITECTURE MAINTENANCE PROTEIN MBAA"/>
    <property type="match status" value="1"/>
</dbReference>
<dbReference type="InterPro" id="IPR052155">
    <property type="entry name" value="Biofilm_reg_signaling"/>
</dbReference>
<dbReference type="Gene3D" id="3.40.50.180">
    <property type="entry name" value="Methylesterase CheB, C-terminal domain"/>
    <property type="match status" value="1"/>
</dbReference>
<feature type="domain" description="EAL" evidence="7">
    <location>
        <begin position="1556"/>
        <end position="1812"/>
    </location>
</feature>
<dbReference type="Proteomes" id="UP000320055">
    <property type="component" value="Unassembled WGS sequence"/>
</dbReference>
<accession>A0A563VNP2</accession>
<dbReference type="PROSITE" id="PS50123">
    <property type="entry name" value="CHER"/>
    <property type="match status" value="1"/>
</dbReference>
<dbReference type="InterPro" id="IPR013655">
    <property type="entry name" value="PAS_fold_3"/>
</dbReference>
<feature type="coiled-coil region" evidence="2">
    <location>
        <begin position="653"/>
        <end position="715"/>
    </location>
</feature>
<gene>
    <name evidence="9" type="ORF">H1P_180021</name>
</gene>
<dbReference type="InterPro" id="IPR035909">
    <property type="entry name" value="CheB_C"/>
</dbReference>
<dbReference type="SUPFAM" id="SSF53335">
    <property type="entry name" value="S-adenosyl-L-methionine-dependent methyltransferases"/>
    <property type="match status" value="1"/>
</dbReference>
<dbReference type="Gene3D" id="3.30.450.20">
    <property type="entry name" value="PAS domain"/>
    <property type="match status" value="5"/>
</dbReference>
<evidence type="ECO:0000259" key="3">
    <source>
        <dbReference type="PROSITE" id="PS50112"/>
    </source>
</evidence>
<dbReference type="InterPro" id="IPR000673">
    <property type="entry name" value="Sig_transdc_resp-reg_Me-estase"/>
</dbReference>
<dbReference type="PROSITE" id="PS50887">
    <property type="entry name" value="GGDEF"/>
    <property type="match status" value="1"/>
</dbReference>
<dbReference type="EMBL" id="CAACVJ010000090">
    <property type="protein sequence ID" value="VEP13039.1"/>
    <property type="molecule type" value="Genomic_DNA"/>
</dbReference>
<dbReference type="InterPro" id="IPR013656">
    <property type="entry name" value="PAS_4"/>
</dbReference>
<evidence type="ECO:0000256" key="2">
    <source>
        <dbReference type="SAM" id="Coils"/>
    </source>
</evidence>
<dbReference type="Pfam" id="PF08447">
    <property type="entry name" value="PAS_3"/>
    <property type="match status" value="1"/>
</dbReference>
<dbReference type="SUPFAM" id="SSF47757">
    <property type="entry name" value="Chemotaxis receptor methyltransferase CheR, N-terminal domain"/>
    <property type="match status" value="1"/>
</dbReference>
<dbReference type="GO" id="GO:0032259">
    <property type="term" value="P:methylation"/>
    <property type="evidence" value="ECO:0007669"/>
    <property type="project" value="UniProtKB-KW"/>
</dbReference>
<dbReference type="InterPro" id="IPR000160">
    <property type="entry name" value="GGDEF_dom"/>
</dbReference>
<dbReference type="Gene3D" id="3.30.70.270">
    <property type="match status" value="1"/>
</dbReference>
<dbReference type="OrthoDB" id="9799157at2"/>
<feature type="domain" description="PAC" evidence="4">
    <location>
        <begin position="1054"/>
        <end position="1107"/>
    </location>
</feature>
<dbReference type="Pfam" id="PF01339">
    <property type="entry name" value="CheB_methylest"/>
    <property type="match status" value="1"/>
</dbReference>
<dbReference type="PROSITE" id="PS50122">
    <property type="entry name" value="CHEB"/>
    <property type="match status" value="1"/>
</dbReference>
<evidence type="ECO:0000259" key="8">
    <source>
        <dbReference type="PROSITE" id="PS50887"/>
    </source>
</evidence>
<organism evidence="9 10">
    <name type="scientific">Hyella patelloides LEGE 07179</name>
    <dbReference type="NCBI Taxonomy" id="945734"/>
    <lineage>
        <taxon>Bacteria</taxon>
        <taxon>Bacillati</taxon>
        <taxon>Cyanobacteriota</taxon>
        <taxon>Cyanophyceae</taxon>
        <taxon>Pleurocapsales</taxon>
        <taxon>Hyellaceae</taxon>
        <taxon>Hyella</taxon>
    </lineage>
</organism>
<evidence type="ECO:0000256" key="1">
    <source>
        <dbReference type="PROSITE-ProRule" id="PRU00050"/>
    </source>
</evidence>
<dbReference type="SMART" id="SM00052">
    <property type="entry name" value="EAL"/>
    <property type="match status" value="1"/>
</dbReference>
<dbReference type="GO" id="GO:0006935">
    <property type="term" value="P:chemotaxis"/>
    <property type="evidence" value="ECO:0007669"/>
    <property type="project" value="UniProtKB-UniRule"/>
</dbReference>
<dbReference type="Pfam" id="PF08448">
    <property type="entry name" value="PAS_4"/>
    <property type="match status" value="2"/>
</dbReference>
<dbReference type="Pfam" id="PF01739">
    <property type="entry name" value="CheR"/>
    <property type="match status" value="1"/>
</dbReference>
<keyword evidence="9" id="KW-0808">Transferase</keyword>
<feature type="active site" evidence="1">
    <location>
        <position position="25"/>
    </location>
</feature>
<dbReference type="SUPFAM" id="SSF55073">
    <property type="entry name" value="Nucleotide cyclase"/>
    <property type="match status" value="1"/>
</dbReference>
<feature type="domain" description="PAS" evidence="3">
    <location>
        <begin position="975"/>
        <end position="1049"/>
    </location>
</feature>
<dbReference type="PRINTS" id="PR00996">
    <property type="entry name" value="CHERMTFRASE"/>
</dbReference>
<feature type="domain" description="CheB-type methylesterase" evidence="5">
    <location>
        <begin position="13"/>
        <end position="201"/>
    </location>
</feature>
<dbReference type="GO" id="GO:0000156">
    <property type="term" value="F:phosphorelay response regulator activity"/>
    <property type="evidence" value="ECO:0007669"/>
    <property type="project" value="InterPro"/>
</dbReference>
<dbReference type="InterPro" id="IPR000014">
    <property type="entry name" value="PAS"/>
</dbReference>
<dbReference type="GO" id="GO:0008757">
    <property type="term" value="F:S-adenosylmethionine-dependent methyltransferase activity"/>
    <property type="evidence" value="ECO:0007669"/>
    <property type="project" value="InterPro"/>
</dbReference>
<dbReference type="InterPro" id="IPR022641">
    <property type="entry name" value="CheR_N"/>
</dbReference>
<dbReference type="Pfam" id="PF00990">
    <property type="entry name" value="GGDEF"/>
    <property type="match status" value="1"/>
</dbReference>
<proteinExistence type="predicted"/>
<evidence type="ECO:0000259" key="5">
    <source>
        <dbReference type="PROSITE" id="PS50122"/>
    </source>
</evidence>
<feature type="active site" evidence="1">
    <location>
        <position position="143"/>
    </location>
</feature>
<dbReference type="PROSITE" id="PS50113">
    <property type="entry name" value="PAC"/>
    <property type="match status" value="3"/>
</dbReference>
<dbReference type="SUPFAM" id="SSF141868">
    <property type="entry name" value="EAL domain-like"/>
    <property type="match status" value="1"/>
</dbReference>
<feature type="domain" description="CheR-type methyltransferase" evidence="6">
    <location>
        <begin position="208"/>
        <end position="460"/>
    </location>
</feature>
<dbReference type="InterPro" id="IPR022642">
    <property type="entry name" value="CheR_C"/>
</dbReference>
<dbReference type="GO" id="GO:0008984">
    <property type="term" value="F:protein-glutamate methylesterase activity"/>
    <property type="evidence" value="ECO:0007669"/>
    <property type="project" value="InterPro"/>
</dbReference>
<feature type="domain" description="GGDEF" evidence="8">
    <location>
        <begin position="1412"/>
        <end position="1547"/>
    </location>
</feature>
<dbReference type="CDD" id="cd01949">
    <property type="entry name" value="GGDEF"/>
    <property type="match status" value="1"/>
</dbReference>
<evidence type="ECO:0000313" key="9">
    <source>
        <dbReference type="EMBL" id="VEP13039.1"/>
    </source>
</evidence>
<dbReference type="SUPFAM" id="SSF55785">
    <property type="entry name" value="PYP-like sensor domain (PAS domain)"/>
    <property type="match status" value="4"/>
</dbReference>
<feature type="domain" description="PAC" evidence="4">
    <location>
        <begin position="1176"/>
        <end position="1229"/>
    </location>
</feature>
<keyword evidence="1" id="KW-0145">Chemotaxis</keyword>
<dbReference type="CDD" id="cd01948">
    <property type="entry name" value="EAL"/>
    <property type="match status" value="1"/>
</dbReference>
<dbReference type="SMART" id="SM00138">
    <property type="entry name" value="MeTrc"/>
    <property type="match status" value="1"/>
</dbReference>
<evidence type="ECO:0000259" key="7">
    <source>
        <dbReference type="PROSITE" id="PS50883"/>
    </source>
</evidence>
<dbReference type="SUPFAM" id="SSF52738">
    <property type="entry name" value="Methylesterase CheB, C-terminal domain"/>
    <property type="match status" value="1"/>
</dbReference>
<dbReference type="InterPro" id="IPR043128">
    <property type="entry name" value="Rev_trsase/Diguanyl_cyclase"/>
</dbReference>
<evidence type="ECO:0000259" key="4">
    <source>
        <dbReference type="PROSITE" id="PS50113"/>
    </source>
</evidence>
<dbReference type="NCBIfam" id="TIGR00254">
    <property type="entry name" value="GGDEF"/>
    <property type="match status" value="1"/>
</dbReference>
<feature type="active site" evidence="1">
    <location>
        <position position="52"/>
    </location>
</feature>
<dbReference type="PROSITE" id="PS50112">
    <property type="entry name" value="PAS"/>
    <property type="match status" value="1"/>
</dbReference>